<evidence type="ECO:0000313" key="14">
    <source>
        <dbReference type="EMBL" id="TFZ83634.1"/>
    </source>
</evidence>
<keyword evidence="15" id="KW-1185">Reference proteome</keyword>
<evidence type="ECO:0000259" key="13">
    <source>
        <dbReference type="SMART" id="SM00644"/>
    </source>
</evidence>
<comment type="cofactor">
    <cofactor evidence="2">
        <name>Zn(2+)</name>
        <dbReference type="ChEBI" id="CHEBI:29105"/>
    </cofactor>
</comment>
<name>A0A4Z0FD02_9GAMM</name>
<dbReference type="GO" id="GO:0005737">
    <property type="term" value="C:cytoplasm"/>
    <property type="evidence" value="ECO:0007669"/>
    <property type="project" value="UniProtKB-SubCell"/>
</dbReference>
<evidence type="ECO:0000256" key="7">
    <source>
        <dbReference type="ARBA" id="ARBA00022723"/>
    </source>
</evidence>
<dbReference type="SUPFAM" id="SSF55846">
    <property type="entry name" value="N-acetylmuramoyl-L-alanine amidase-like"/>
    <property type="match status" value="1"/>
</dbReference>
<evidence type="ECO:0000256" key="6">
    <source>
        <dbReference type="ARBA" id="ARBA00022490"/>
    </source>
</evidence>
<dbReference type="InterPro" id="IPR051206">
    <property type="entry name" value="NAMLAA_amidase_2"/>
</dbReference>
<gene>
    <name evidence="14" type="primary">ampD</name>
    <name evidence="14" type="ORF">E4680_03820</name>
</gene>
<keyword evidence="8 14" id="KW-0378">Hydrolase</keyword>
<dbReference type="CDD" id="cd06583">
    <property type="entry name" value="PGRP"/>
    <property type="match status" value="1"/>
</dbReference>
<dbReference type="RefSeq" id="WP_135281051.1">
    <property type="nucleotide sequence ID" value="NZ_SRIO01000003.1"/>
</dbReference>
<keyword evidence="9" id="KW-0862">Zinc</keyword>
<comment type="caution">
    <text evidence="14">The sequence shown here is derived from an EMBL/GenBank/DDBJ whole genome shotgun (WGS) entry which is preliminary data.</text>
</comment>
<evidence type="ECO:0000256" key="9">
    <source>
        <dbReference type="ARBA" id="ARBA00022833"/>
    </source>
</evidence>
<dbReference type="PANTHER" id="PTHR30417">
    <property type="entry name" value="N-ACETYLMURAMOYL-L-ALANINE AMIDASE AMID"/>
    <property type="match status" value="1"/>
</dbReference>
<dbReference type="EC" id="3.5.1.28" evidence="5"/>
<dbReference type="NCBIfam" id="NF008758">
    <property type="entry name" value="PRK11789.1"/>
    <property type="match status" value="1"/>
</dbReference>
<evidence type="ECO:0000256" key="2">
    <source>
        <dbReference type="ARBA" id="ARBA00001947"/>
    </source>
</evidence>
<keyword evidence="6" id="KW-0963">Cytoplasm</keyword>
<dbReference type="OrthoDB" id="9794842at2"/>
<protein>
    <recommendedName>
        <fullName evidence="11">1,6-anhydro-N-acetylmuramyl-L-alanine amidase AmpD</fullName>
        <ecNumber evidence="5">3.5.1.28</ecNumber>
    </recommendedName>
    <alternativeName>
        <fullName evidence="12">N-acetylmuramoyl-L-alanine amidase</fullName>
    </alternativeName>
</protein>
<dbReference type="GO" id="GO:0071555">
    <property type="term" value="P:cell wall organization"/>
    <property type="evidence" value="ECO:0007669"/>
    <property type="project" value="UniProtKB-KW"/>
</dbReference>
<keyword evidence="10" id="KW-0961">Cell wall biogenesis/degradation</keyword>
<accession>A0A4Z0FD02</accession>
<evidence type="ECO:0000256" key="3">
    <source>
        <dbReference type="ARBA" id="ARBA00004496"/>
    </source>
</evidence>
<evidence type="ECO:0000256" key="10">
    <source>
        <dbReference type="ARBA" id="ARBA00023316"/>
    </source>
</evidence>
<comment type="subcellular location">
    <subcellularLocation>
        <location evidence="3">Cytoplasm</location>
    </subcellularLocation>
</comment>
<evidence type="ECO:0000256" key="4">
    <source>
        <dbReference type="ARBA" id="ARBA00007553"/>
    </source>
</evidence>
<organism evidence="14 15">
    <name type="scientific">Candidatus Macondimonas diazotrophica</name>
    <dbReference type="NCBI Taxonomy" id="2305248"/>
    <lineage>
        <taxon>Bacteria</taxon>
        <taxon>Pseudomonadati</taxon>
        <taxon>Pseudomonadota</taxon>
        <taxon>Gammaproteobacteria</taxon>
        <taxon>Chromatiales</taxon>
        <taxon>Ectothiorhodospiraceae</taxon>
        <taxon>Candidatus Macondimonas</taxon>
    </lineage>
</organism>
<dbReference type="Pfam" id="PF01510">
    <property type="entry name" value="Amidase_2"/>
    <property type="match status" value="1"/>
</dbReference>
<comment type="catalytic activity">
    <reaction evidence="1">
        <text>Hydrolyzes the link between N-acetylmuramoyl residues and L-amino acid residues in certain cell-wall glycopeptides.</text>
        <dbReference type="EC" id="3.5.1.28"/>
    </reaction>
</comment>
<evidence type="ECO:0000256" key="8">
    <source>
        <dbReference type="ARBA" id="ARBA00022801"/>
    </source>
</evidence>
<evidence type="ECO:0000256" key="11">
    <source>
        <dbReference type="ARBA" id="ARBA00039257"/>
    </source>
</evidence>
<dbReference type="EMBL" id="SRIO01000003">
    <property type="protein sequence ID" value="TFZ83634.1"/>
    <property type="molecule type" value="Genomic_DNA"/>
</dbReference>
<evidence type="ECO:0000313" key="15">
    <source>
        <dbReference type="Proteomes" id="UP000297890"/>
    </source>
</evidence>
<dbReference type="InterPro" id="IPR036505">
    <property type="entry name" value="Amidase/PGRP_sf"/>
</dbReference>
<dbReference type="AlphaFoldDB" id="A0A4Z0FD02"/>
<dbReference type="GO" id="GO:0008745">
    <property type="term" value="F:N-acetylmuramoyl-L-alanine amidase activity"/>
    <property type="evidence" value="ECO:0007669"/>
    <property type="project" value="UniProtKB-EC"/>
</dbReference>
<proteinExistence type="inferred from homology"/>
<dbReference type="GO" id="GO:0009253">
    <property type="term" value="P:peptidoglycan catabolic process"/>
    <property type="evidence" value="ECO:0007669"/>
    <property type="project" value="InterPro"/>
</dbReference>
<keyword evidence="7" id="KW-0479">Metal-binding</keyword>
<dbReference type="Proteomes" id="UP000297890">
    <property type="component" value="Unassembled WGS sequence"/>
</dbReference>
<dbReference type="GO" id="GO:0009254">
    <property type="term" value="P:peptidoglycan turnover"/>
    <property type="evidence" value="ECO:0007669"/>
    <property type="project" value="TreeGrafter"/>
</dbReference>
<evidence type="ECO:0000256" key="1">
    <source>
        <dbReference type="ARBA" id="ARBA00001561"/>
    </source>
</evidence>
<dbReference type="Gene3D" id="3.40.80.10">
    <property type="entry name" value="Peptidoglycan recognition protein-like"/>
    <property type="match status" value="1"/>
</dbReference>
<dbReference type="InterPro" id="IPR002502">
    <property type="entry name" value="Amidase_domain"/>
</dbReference>
<evidence type="ECO:0000256" key="12">
    <source>
        <dbReference type="ARBA" id="ARBA00042615"/>
    </source>
</evidence>
<feature type="domain" description="N-acetylmuramoyl-L-alanine amidase" evidence="13">
    <location>
        <begin position="18"/>
        <end position="169"/>
    </location>
</feature>
<dbReference type="PANTHER" id="PTHR30417:SF4">
    <property type="entry name" value="1,6-ANHYDRO-N-ACETYLMURAMYL-L-ALANINE AMIDASE AMPD"/>
    <property type="match status" value="1"/>
</dbReference>
<dbReference type="GO" id="GO:0046872">
    <property type="term" value="F:metal ion binding"/>
    <property type="evidence" value="ECO:0007669"/>
    <property type="project" value="UniProtKB-KW"/>
</dbReference>
<evidence type="ECO:0000256" key="5">
    <source>
        <dbReference type="ARBA" id="ARBA00011901"/>
    </source>
</evidence>
<reference evidence="14 15" key="1">
    <citation type="journal article" date="2019" name="ISME J.">
        <title>Candidatus Macondimonas diazotrophica, a novel gammaproteobacterial genus dominating crude-oil-contaminated coastal sediments.</title>
        <authorList>
            <person name="Karthikeyan S."/>
            <person name="Konstantinidis K."/>
        </authorList>
    </citation>
    <scope>NUCLEOTIDE SEQUENCE [LARGE SCALE GENOMIC DNA]</scope>
    <source>
        <strain evidence="14 15">KTK01</strain>
    </source>
</reference>
<dbReference type="SMART" id="SM00644">
    <property type="entry name" value="Ami_2"/>
    <property type="match status" value="1"/>
</dbReference>
<comment type="similarity">
    <text evidence="4">Belongs to the N-acetylmuramoyl-L-alanine amidase 2 family.</text>
</comment>
<sequence>MKVERRTGRLRGAVYRPSPFCDRRPLGIDLSLLVIHGISLPAGQFTGNWVERLFLGRLVTGAPSELADLEGVRVSAHLFIRRCGKVIQFVSFRHRAWHAGVSEFQGRTQCNDFSIGVELEGTDTVPYTALQYERLVTISRLLMHAYPAITPDRIVGHCDIAPGRKTDPGESFDWQRLRDGSGSLIGSAGQL</sequence>